<proteinExistence type="inferred from homology"/>
<dbReference type="PANTHER" id="PTHR43591">
    <property type="entry name" value="METHYLTRANSFERASE"/>
    <property type="match status" value="1"/>
</dbReference>
<keyword evidence="2 5" id="KW-0489">Methyltransferase</keyword>
<dbReference type="EC" id="2.1.1.163" evidence="5"/>
<dbReference type="InterPro" id="IPR004033">
    <property type="entry name" value="UbiE/COQ5_MeTrFase"/>
</dbReference>
<evidence type="ECO:0000256" key="1">
    <source>
        <dbReference type="ARBA" id="ARBA00022428"/>
    </source>
</evidence>
<dbReference type="PROSITE" id="PS01184">
    <property type="entry name" value="UBIE_2"/>
    <property type="match status" value="1"/>
</dbReference>
<comment type="catalytic activity">
    <reaction evidence="5">
        <text>a 2-demethylmenaquinol + S-adenosyl-L-methionine = a menaquinol + S-adenosyl-L-homocysteine + H(+)</text>
        <dbReference type="Rhea" id="RHEA:42640"/>
        <dbReference type="Rhea" id="RHEA-COMP:9539"/>
        <dbReference type="Rhea" id="RHEA-COMP:9563"/>
        <dbReference type="ChEBI" id="CHEBI:15378"/>
        <dbReference type="ChEBI" id="CHEBI:18151"/>
        <dbReference type="ChEBI" id="CHEBI:55437"/>
        <dbReference type="ChEBI" id="CHEBI:57856"/>
        <dbReference type="ChEBI" id="CHEBI:59789"/>
        <dbReference type="EC" id="2.1.1.163"/>
    </reaction>
</comment>
<reference evidence="6" key="1">
    <citation type="journal article" date="2021" name="PeerJ">
        <title>Extensive microbial diversity within the chicken gut microbiome revealed by metagenomics and culture.</title>
        <authorList>
            <person name="Gilroy R."/>
            <person name="Ravi A."/>
            <person name="Getino M."/>
            <person name="Pursley I."/>
            <person name="Horton D.L."/>
            <person name="Alikhan N.F."/>
            <person name="Baker D."/>
            <person name="Gharbi K."/>
            <person name="Hall N."/>
            <person name="Watson M."/>
            <person name="Adriaenssens E.M."/>
            <person name="Foster-Nyarko E."/>
            <person name="Jarju S."/>
            <person name="Secka A."/>
            <person name="Antonio M."/>
            <person name="Oren A."/>
            <person name="Chaudhuri R.R."/>
            <person name="La Ragione R."/>
            <person name="Hildebrand F."/>
            <person name="Pallen M.J."/>
        </authorList>
    </citation>
    <scope>NUCLEOTIDE SEQUENCE</scope>
    <source>
        <strain evidence="6">ChiW4-1371</strain>
    </source>
</reference>
<evidence type="ECO:0000256" key="5">
    <source>
        <dbReference type="HAMAP-Rule" id="MF_01813"/>
    </source>
</evidence>
<reference evidence="6" key="2">
    <citation type="submission" date="2021-04" db="EMBL/GenBank/DDBJ databases">
        <authorList>
            <person name="Gilroy R."/>
        </authorList>
    </citation>
    <scope>NUCLEOTIDE SEQUENCE</scope>
    <source>
        <strain evidence="6">ChiW4-1371</strain>
    </source>
</reference>
<feature type="binding site" evidence="5">
    <location>
        <begin position="107"/>
        <end position="108"/>
    </location>
    <ligand>
        <name>S-adenosyl-L-methionine</name>
        <dbReference type="ChEBI" id="CHEBI:59789"/>
    </ligand>
</feature>
<name>A0A9D2GSQ8_9BACT</name>
<dbReference type="Proteomes" id="UP000824176">
    <property type="component" value="Unassembled WGS sequence"/>
</dbReference>
<dbReference type="EMBL" id="DXAQ01000015">
    <property type="protein sequence ID" value="HIZ88479.1"/>
    <property type="molecule type" value="Genomic_DNA"/>
</dbReference>
<keyword evidence="1 5" id="KW-0474">Menaquinone biosynthesis</keyword>
<feature type="binding site" evidence="5">
    <location>
        <position position="85"/>
    </location>
    <ligand>
        <name>S-adenosyl-L-methionine</name>
        <dbReference type="ChEBI" id="CHEBI:59789"/>
    </ligand>
</feature>
<evidence type="ECO:0000313" key="6">
    <source>
        <dbReference type="EMBL" id="HIZ88479.1"/>
    </source>
</evidence>
<organism evidence="6 7">
    <name type="scientific">Candidatus Mucispirillum faecigallinarum</name>
    <dbReference type="NCBI Taxonomy" id="2838699"/>
    <lineage>
        <taxon>Bacteria</taxon>
        <taxon>Pseudomonadati</taxon>
        <taxon>Deferribacterota</taxon>
        <taxon>Deferribacteres</taxon>
        <taxon>Deferribacterales</taxon>
        <taxon>Mucispirillaceae</taxon>
        <taxon>Mucispirillum</taxon>
    </lineage>
</organism>
<protein>
    <recommendedName>
        <fullName evidence="5">Demethylmenaquinone methyltransferase</fullName>
        <ecNumber evidence="5">2.1.1.163</ecNumber>
    </recommendedName>
</protein>
<gene>
    <name evidence="6" type="primary">ubiE</name>
    <name evidence="5" type="synonym">menG</name>
    <name evidence="6" type="ORF">H9804_00910</name>
</gene>
<dbReference type="NCBIfam" id="NF001244">
    <property type="entry name" value="PRK00216.1-5"/>
    <property type="match status" value="1"/>
</dbReference>
<dbReference type="AlphaFoldDB" id="A0A9D2GSQ8"/>
<comment type="caution">
    <text evidence="6">The sequence shown here is derived from an EMBL/GenBank/DDBJ whole genome shotgun (WGS) entry which is preliminary data.</text>
</comment>
<dbReference type="InterPro" id="IPR023576">
    <property type="entry name" value="UbiE/COQ5_MeTrFase_CS"/>
</dbReference>
<dbReference type="HAMAP" id="MF_01813">
    <property type="entry name" value="MenG_UbiE_methyltr"/>
    <property type="match status" value="1"/>
</dbReference>
<sequence length="233" mass="26641">MSSNENITNEEKSRNIQQMFNNIADKYDFLNGVLSFSLDDKWRKKAIEAADINEGHKVLDLACGTGDMILEIKKQHPDCHVFGGDFSVNMLHHCKEKIPACPLSAANAHHLPYKDNSFDRLTIAFGFRNVTDKQQGLLEFKRVLKPGGKVCILELTRPENVLASFFYKIYFMHILPFIGGIFSSKKAYKYLPQSVYNFPKRKEYRQLIESAGFKNINLYSMFLGAVTIAVMEK</sequence>
<evidence type="ECO:0000256" key="4">
    <source>
        <dbReference type="ARBA" id="ARBA00022691"/>
    </source>
</evidence>
<dbReference type="Pfam" id="PF01209">
    <property type="entry name" value="Ubie_methyltran"/>
    <property type="match status" value="1"/>
</dbReference>
<dbReference type="GO" id="GO:0032259">
    <property type="term" value="P:methylation"/>
    <property type="evidence" value="ECO:0007669"/>
    <property type="project" value="UniProtKB-KW"/>
</dbReference>
<comment type="caution">
    <text evidence="5">Lacks conserved residue(s) required for the propagation of feature annotation.</text>
</comment>
<dbReference type="GO" id="GO:0009234">
    <property type="term" value="P:menaquinone biosynthetic process"/>
    <property type="evidence" value="ECO:0007669"/>
    <property type="project" value="UniProtKB-UniRule"/>
</dbReference>
<dbReference type="GO" id="GO:0043770">
    <property type="term" value="F:demethylmenaquinone methyltransferase activity"/>
    <property type="evidence" value="ECO:0007669"/>
    <property type="project" value="UniProtKB-UniRule"/>
</dbReference>
<evidence type="ECO:0000313" key="7">
    <source>
        <dbReference type="Proteomes" id="UP000824176"/>
    </source>
</evidence>
<dbReference type="PANTHER" id="PTHR43591:SF24">
    <property type="entry name" value="2-METHOXY-6-POLYPRENYL-1,4-BENZOQUINOL METHYLASE, MITOCHONDRIAL"/>
    <property type="match status" value="1"/>
</dbReference>
<comment type="similarity">
    <text evidence="5">Belongs to the class I-like SAM-binding methyltransferase superfamily. MenG/UbiE family.</text>
</comment>
<accession>A0A9D2GSQ8</accession>
<evidence type="ECO:0000256" key="3">
    <source>
        <dbReference type="ARBA" id="ARBA00022679"/>
    </source>
</evidence>
<dbReference type="NCBIfam" id="TIGR01934">
    <property type="entry name" value="MenG_MenH_UbiE"/>
    <property type="match status" value="1"/>
</dbReference>
<dbReference type="PROSITE" id="PS01183">
    <property type="entry name" value="UBIE_1"/>
    <property type="match status" value="1"/>
</dbReference>
<keyword evidence="3 5" id="KW-0808">Transferase</keyword>
<dbReference type="Gene3D" id="3.40.50.150">
    <property type="entry name" value="Vaccinia Virus protein VP39"/>
    <property type="match status" value="1"/>
</dbReference>
<dbReference type="SUPFAM" id="SSF53335">
    <property type="entry name" value="S-adenosyl-L-methionine-dependent methyltransferases"/>
    <property type="match status" value="1"/>
</dbReference>
<evidence type="ECO:0000256" key="2">
    <source>
        <dbReference type="ARBA" id="ARBA00022603"/>
    </source>
</evidence>
<feature type="binding site" evidence="5">
    <location>
        <position position="65"/>
    </location>
    <ligand>
        <name>S-adenosyl-L-methionine</name>
        <dbReference type="ChEBI" id="CHEBI:59789"/>
    </ligand>
</feature>
<dbReference type="InterPro" id="IPR029063">
    <property type="entry name" value="SAM-dependent_MTases_sf"/>
</dbReference>
<keyword evidence="4 5" id="KW-0949">S-adenosyl-L-methionine</keyword>
<comment type="pathway">
    <text evidence="5">Quinol/quinone metabolism; menaquinone biosynthesis; menaquinol from 1,4-dihydroxy-2-naphthoate: step 2/2.</text>
</comment>
<comment type="function">
    <text evidence="5">Methyltransferase required for the conversion of demethylmenaquinol (DMKH2) to menaquinol (MKH2).</text>
</comment>
<dbReference type="PROSITE" id="PS51608">
    <property type="entry name" value="SAM_MT_UBIE"/>
    <property type="match status" value="1"/>
</dbReference>
<dbReference type="CDD" id="cd02440">
    <property type="entry name" value="AdoMet_MTases"/>
    <property type="match status" value="1"/>
</dbReference>